<keyword evidence="1" id="KW-1133">Transmembrane helix</keyword>
<dbReference type="OrthoDB" id="9812349at2"/>
<evidence type="ECO:0000256" key="1">
    <source>
        <dbReference type="SAM" id="Phobius"/>
    </source>
</evidence>
<name>A0A5C7FML8_9BACT</name>
<accession>A0A5C7FML8</accession>
<evidence type="ECO:0000313" key="2">
    <source>
        <dbReference type="EMBL" id="TXF91372.1"/>
    </source>
</evidence>
<dbReference type="AlphaFoldDB" id="A0A5C7FML8"/>
<dbReference type="Pfam" id="PF05656">
    <property type="entry name" value="DUF805"/>
    <property type="match status" value="1"/>
</dbReference>
<proteinExistence type="predicted"/>
<keyword evidence="3" id="KW-1185">Reference proteome</keyword>
<feature type="transmembrane region" description="Helical" evidence="1">
    <location>
        <begin position="25"/>
        <end position="42"/>
    </location>
</feature>
<feature type="transmembrane region" description="Helical" evidence="1">
    <location>
        <begin position="80"/>
        <end position="99"/>
    </location>
</feature>
<dbReference type="PANTHER" id="PTHR34980">
    <property type="entry name" value="INNER MEMBRANE PROTEIN-RELATED-RELATED"/>
    <property type="match status" value="1"/>
</dbReference>
<protein>
    <submittedName>
        <fullName evidence="2">DUF805 domain-containing protein</fullName>
    </submittedName>
</protein>
<gene>
    <name evidence="2" type="ORF">FUA23_01350</name>
</gene>
<keyword evidence="1" id="KW-0472">Membrane</keyword>
<dbReference type="RefSeq" id="WP_147928911.1">
    <property type="nucleotide sequence ID" value="NZ_VOXD01000002.1"/>
</dbReference>
<keyword evidence="1" id="KW-0812">Transmembrane</keyword>
<sequence>MIWNNFILALNNAFKLNGRSRRAEFWSFALVSGLFGMVASFWDGVFFEAEVLENMLEIAFFIPSIAVSTRRLHDVNRSGWWQLIAFTGIGLFVLLYWYAKDSDIHSNDYGVGPKYGHNTLDDMVSDTYSDDQIV</sequence>
<organism evidence="2 3">
    <name type="scientific">Neolewinella aurantiaca</name>
    <dbReference type="NCBI Taxonomy" id="2602767"/>
    <lineage>
        <taxon>Bacteria</taxon>
        <taxon>Pseudomonadati</taxon>
        <taxon>Bacteroidota</taxon>
        <taxon>Saprospiria</taxon>
        <taxon>Saprospirales</taxon>
        <taxon>Lewinellaceae</taxon>
        <taxon>Neolewinella</taxon>
    </lineage>
</organism>
<comment type="caution">
    <text evidence="2">The sequence shown here is derived from an EMBL/GenBank/DDBJ whole genome shotgun (WGS) entry which is preliminary data.</text>
</comment>
<dbReference type="Proteomes" id="UP000321907">
    <property type="component" value="Unassembled WGS sequence"/>
</dbReference>
<dbReference type="PANTHER" id="PTHR34980:SF2">
    <property type="entry name" value="INNER MEMBRANE PROTEIN YHAH-RELATED"/>
    <property type="match status" value="1"/>
</dbReference>
<dbReference type="GO" id="GO:0005886">
    <property type="term" value="C:plasma membrane"/>
    <property type="evidence" value="ECO:0007669"/>
    <property type="project" value="TreeGrafter"/>
</dbReference>
<dbReference type="EMBL" id="VOXD01000002">
    <property type="protein sequence ID" value="TXF91372.1"/>
    <property type="molecule type" value="Genomic_DNA"/>
</dbReference>
<dbReference type="InterPro" id="IPR008523">
    <property type="entry name" value="DUF805"/>
</dbReference>
<evidence type="ECO:0000313" key="3">
    <source>
        <dbReference type="Proteomes" id="UP000321907"/>
    </source>
</evidence>
<reference evidence="2 3" key="1">
    <citation type="submission" date="2019-08" db="EMBL/GenBank/DDBJ databases">
        <title>Lewinella sp. strain SSH13 Genome sequencing and assembly.</title>
        <authorList>
            <person name="Kim I."/>
        </authorList>
    </citation>
    <scope>NUCLEOTIDE SEQUENCE [LARGE SCALE GENOMIC DNA]</scope>
    <source>
        <strain evidence="2 3">SSH13</strain>
    </source>
</reference>